<reference evidence="5 6" key="1">
    <citation type="journal article" date="2023" name="Microorganisms">
        <title>Thiorhodovibrio frisius and Trv. litoralis spp. nov., Two Novel Members from a Clade of Fastidious Purple Sulfur Bacteria That Exhibit Unique Red-Shifted Light-Harvesting Capabilities.</title>
        <authorList>
            <person name="Methner A."/>
            <person name="Kuzyk S.B."/>
            <person name="Petersen J."/>
            <person name="Bauer S."/>
            <person name="Brinkmann H."/>
            <person name="Sichau K."/>
            <person name="Wanner G."/>
            <person name="Wolf J."/>
            <person name="Neumann-Schaal M."/>
            <person name="Henke P."/>
            <person name="Tank M."/>
            <person name="Sproer C."/>
            <person name="Bunk B."/>
            <person name="Overmann J."/>
        </authorList>
    </citation>
    <scope>NUCLEOTIDE SEQUENCE [LARGE SCALE GENOMIC DNA]</scope>
    <source>
        <strain evidence="5 6">DSM 6702</strain>
    </source>
</reference>
<comment type="cofactor">
    <cofactor evidence="3">
        <name>Zn(2+)</name>
        <dbReference type="ChEBI" id="CHEBI:29105"/>
    </cofactor>
    <text evidence="3">Binds 1 zinc ion.</text>
</comment>
<accession>A0ABZ0SIX1</accession>
<comment type="function">
    <text evidence="3">Inhibits all the catalytic activities of DNA gyrase by preventing its interaction with DNA. Acts by binding directly to the C-terminal domain of GyrB, which probably disrupts DNA binding by the gyrase.</text>
</comment>
<dbReference type="Proteomes" id="UP001432180">
    <property type="component" value="Chromosome"/>
</dbReference>
<dbReference type="SUPFAM" id="SSF57716">
    <property type="entry name" value="Glucocorticoid receptor-like (DNA-binding domain)"/>
    <property type="match status" value="1"/>
</dbReference>
<gene>
    <name evidence="3 5" type="primary">yacG</name>
    <name evidence="5" type="ORF">Thiowin_04895</name>
</gene>
<keyword evidence="1 3" id="KW-0479">Metal-binding</keyword>
<evidence type="ECO:0000313" key="5">
    <source>
        <dbReference type="EMBL" id="WPL19751.1"/>
    </source>
</evidence>
<keyword evidence="6" id="KW-1185">Reference proteome</keyword>
<feature type="binding site" evidence="3">
    <location>
        <position position="10"/>
    </location>
    <ligand>
        <name>Zn(2+)</name>
        <dbReference type="ChEBI" id="CHEBI:29105"/>
    </ligand>
</feature>
<organism evidence="5 6">
    <name type="scientific">Thiorhodovibrio winogradskyi</name>
    <dbReference type="NCBI Taxonomy" id="77007"/>
    <lineage>
        <taxon>Bacteria</taxon>
        <taxon>Pseudomonadati</taxon>
        <taxon>Pseudomonadota</taxon>
        <taxon>Gammaproteobacteria</taxon>
        <taxon>Chromatiales</taxon>
        <taxon>Chromatiaceae</taxon>
        <taxon>Thiorhodovibrio</taxon>
    </lineage>
</organism>
<sequence length="79" mass="8786">MPTSVPCPNCGKAVPWAPESRWRPFCSERCRLIDLGDWFDEAHRIAGEPGLDSDVDPAVDANLDADTAANEEERSPFFH</sequence>
<feature type="binding site" evidence="3">
    <location>
        <position position="7"/>
    </location>
    <ligand>
        <name>Zn(2+)</name>
        <dbReference type="ChEBI" id="CHEBI:29105"/>
    </ligand>
</feature>
<evidence type="ECO:0000256" key="3">
    <source>
        <dbReference type="HAMAP-Rule" id="MF_00649"/>
    </source>
</evidence>
<dbReference type="EMBL" id="CP121472">
    <property type="protein sequence ID" value="WPL19751.1"/>
    <property type="molecule type" value="Genomic_DNA"/>
</dbReference>
<name>A0ABZ0SIX1_9GAMM</name>
<feature type="region of interest" description="Disordered" evidence="4">
    <location>
        <begin position="49"/>
        <end position="79"/>
    </location>
</feature>
<evidence type="ECO:0000256" key="1">
    <source>
        <dbReference type="ARBA" id="ARBA00022723"/>
    </source>
</evidence>
<comment type="subunit">
    <text evidence="3">Interacts with GyrB.</text>
</comment>
<dbReference type="Gene3D" id="3.30.50.10">
    <property type="entry name" value="Erythroid Transcription Factor GATA-1, subunit A"/>
    <property type="match status" value="1"/>
</dbReference>
<dbReference type="InterPro" id="IPR005584">
    <property type="entry name" value="DNA_gyrase_inhibitor_YacG"/>
</dbReference>
<proteinExistence type="inferred from homology"/>
<feature type="binding site" evidence="3">
    <location>
        <position position="26"/>
    </location>
    <ligand>
        <name>Zn(2+)</name>
        <dbReference type="ChEBI" id="CHEBI:29105"/>
    </ligand>
</feature>
<dbReference type="RefSeq" id="WP_328985504.1">
    <property type="nucleotide sequence ID" value="NZ_CP121472.1"/>
</dbReference>
<dbReference type="InterPro" id="IPR013088">
    <property type="entry name" value="Znf_NHR/GATA"/>
</dbReference>
<dbReference type="Pfam" id="PF03884">
    <property type="entry name" value="YacG"/>
    <property type="match status" value="1"/>
</dbReference>
<evidence type="ECO:0000256" key="4">
    <source>
        <dbReference type="SAM" id="MobiDB-lite"/>
    </source>
</evidence>
<comment type="similarity">
    <text evidence="3">Belongs to the DNA gyrase inhibitor YacG family.</text>
</comment>
<dbReference type="PANTHER" id="PTHR36150">
    <property type="entry name" value="DNA GYRASE INHIBITOR YACG"/>
    <property type="match status" value="1"/>
</dbReference>
<evidence type="ECO:0000256" key="2">
    <source>
        <dbReference type="ARBA" id="ARBA00022833"/>
    </source>
</evidence>
<feature type="binding site" evidence="3">
    <location>
        <position position="30"/>
    </location>
    <ligand>
        <name>Zn(2+)</name>
        <dbReference type="ChEBI" id="CHEBI:29105"/>
    </ligand>
</feature>
<evidence type="ECO:0000313" key="6">
    <source>
        <dbReference type="Proteomes" id="UP001432180"/>
    </source>
</evidence>
<dbReference type="HAMAP" id="MF_00649">
    <property type="entry name" value="DNA_gyrase_inhibitor_YacG"/>
    <property type="match status" value="1"/>
</dbReference>
<dbReference type="PANTHER" id="PTHR36150:SF1">
    <property type="entry name" value="DNA GYRASE INHIBITOR YACG"/>
    <property type="match status" value="1"/>
</dbReference>
<protein>
    <recommendedName>
        <fullName evidence="3">DNA gyrase inhibitor YacG</fullName>
    </recommendedName>
</protein>
<keyword evidence="2 3" id="KW-0862">Zinc</keyword>